<proteinExistence type="inferred from homology"/>
<reference evidence="11 12" key="1">
    <citation type="submission" date="2013-11" db="EMBL/GenBank/DDBJ databases">
        <title>Genome sequencing of Stegodyphus mimosarum.</title>
        <authorList>
            <person name="Bechsgaard J."/>
        </authorList>
    </citation>
    <scope>NUCLEOTIDE SEQUENCE [LARGE SCALE GENOMIC DNA]</scope>
</reference>
<dbReference type="InterPro" id="IPR000215">
    <property type="entry name" value="Serpin_fam"/>
</dbReference>
<evidence type="ECO:0000256" key="8">
    <source>
        <dbReference type="RuleBase" id="RU000411"/>
    </source>
</evidence>
<dbReference type="GO" id="GO:0005615">
    <property type="term" value="C:extracellular space"/>
    <property type="evidence" value="ECO:0007669"/>
    <property type="project" value="InterPro"/>
</dbReference>
<dbReference type="OMA" id="VNGWVAW"/>
<evidence type="ECO:0000313" key="11">
    <source>
        <dbReference type="EMBL" id="KFM76460.1"/>
    </source>
</evidence>
<keyword evidence="3" id="KW-0964">Secreted</keyword>
<feature type="signal peptide" evidence="9">
    <location>
        <begin position="1"/>
        <end position="17"/>
    </location>
</feature>
<dbReference type="PROSITE" id="PS00284">
    <property type="entry name" value="SERPIN"/>
    <property type="match status" value="1"/>
</dbReference>
<comment type="similarity">
    <text evidence="2 8">Belongs to the serpin family.</text>
</comment>
<dbReference type="OrthoDB" id="47207at2759"/>
<keyword evidence="5 9" id="KW-0732">Signal</keyword>
<dbReference type="CDD" id="cd19577">
    <property type="entry name" value="serpinJ_IRS-2-like"/>
    <property type="match status" value="1"/>
</dbReference>
<dbReference type="Gene3D" id="2.30.39.10">
    <property type="entry name" value="Alpha-1-antitrypsin, domain 1"/>
    <property type="match status" value="1"/>
</dbReference>
<organism evidence="11 12">
    <name type="scientific">Stegodyphus mimosarum</name>
    <name type="common">African social velvet spider</name>
    <dbReference type="NCBI Taxonomy" id="407821"/>
    <lineage>
        <taxon>Eukaryota</taxon>
        <taxon>Metazoa</taxon>
        <taxon>Ecdysozoa</taxon>
        <taxon>Arthropoda</taxon>
        <taxon>Chelicerata</taxon>
        <taxon>Arachnida</taxon>
        <taxon>Araneae</taxon>
        <taxon>Araneomorphae</taxon>
        <taxon>Entelegynae</taxon>
        <taxon>Eresoidea</taxon>
        <taxon>Eresidae</taxon>
        <taxon>Stegodyphus</taxon>
    </lineage>
</organism>
<dbReference type="FunFam" id="3.30.497.10:FF:000031">
    <property type="entry name" value="Putative salivary serpin"/>
    <property type="match status" value="1"/>
</dbReference>
<evidence type="ECO:0000256" key="7">
    <source>
        <dbReference type="ARBA" id="ARBA00023180"/>
    </source>
</evidence>
<evidence type="ECO:0000259" key="10">
    <source>
        <dbReference type="SMART" id="SM00093"/>
    </source>
</evidence>
<feature type="domain" description="Serpin" evidence="10">
    <location>
        <begin position="43"/>
        <end position="404"/>
    </location>
</feature>
<protein>
    <submittedName>
        <fullName evidence="11">Serpin B8</fullName>
    </submittedName>
</protein>
<evidence type="ECO:0000256" key="5">
    <source>
        <dbReference type="ARBA" id="ARBA00022729"/>
    </source>
</evidence>
<feature type="non-terminal residue" evidence="11">
    <location>
        <position position="404"/>
    </location>
</feature>
<dbReference type="InterPro" id="IPR023795">
    <property type="entry name" value="Serpin_CS"/>
</dbReference>
<sequence>MRIFFVIALLGITATYATQSIKRFRSVPSETEELVRASNGFGFEILKLLSQSKNVFISPISMSMLIGLVYSGARNITANEIQSVMHYPPNVHAAFKNILGVLKPPEGKMNSAQGYQLEMANAMLVDKFFNILPRYKEESRLFYDAAVESVSFSLHPEAAVDSVNGWVAWRTKNKIVKVLEEPLEPLTKLFLMNAVYFKGTWKTKFDQRLTMPDTFYNDGRVPKTVPMMRQKRKFRYGFEGRIQGHVLELPYSGDDIKMLILLPEKRDGLREMESKLSNNMLEDISTGLREVSVQVTLPRFSLTDEYDLIPILKMLGINSLFDANTADLSGISQKQGLYVTKVVHKCAVEVNEEGSEAAAVTGVSAGVRTGGPLVPLFTADHPFIFFVKDLRFNLTLFLGRVAVL</sequence>
<evidence type="ECO:0000256" key="4">
    <source>
        <dbReference type="ARBA" id="ARBA00022690"/>
    </source>
</evidence>
<name>A0A087UGH1_STEMI</name>
<evidence type="ECO:0000256" key="9">
    <source>
        <dbReference type="SAM" id="SignalP"/>
    </source>
</evidence>
<evidence type="ECO:0000313" key="12">
    <source>
        <dbReference type="Proteomes" id="UP000054359"/>
    </source>
</evidence>
<dbReference type="InterPro" id="IPR023796">
    <property type="entry name" value="Serpin_dom"/>
</dbReference>
<accession>A0A087UGH1</accession>
<dbReference type="AlphaFoldDB" id="A0A087UGH1"/>
<dbReference type="SUPFAM" id="SSF56574">
    <property type="entry name" value="Serpins"/>
    <property type="match status" value="1"/>
</dbReference>
<keyword evidence="7" id="KW-0325">Glycoprotein</keyword>
<comment type="subcellular location">
    <subcellularLocation>
        <location evidence="1">Secreted</location>
    </subcellularLocation>
</comment>
<dbReference type="InterPro" id="IPR042178">
    <property type="entry name" value="Serpin_sf_1"/>
</dbReference>
<dbReference type="Pfam" id="PF00079">
    <property type="entry name" value="Serpin"/>
    <property type="match status" value="1"/>
</dbReference>
<evidence type="ECO:0000256" key="1">
    <source>
        <dbReference type="ARBA" id="ARBA00004613"/>
    </source>
</evidence>
<gene>
    <name evidence="11" type="ORF">X975_07748</name>
</gene>
<evidence type="ECO:0000256" key="3">
    <source>
        <dbReference type="ARBA" id="ARBA00022525"/>
    </source>
</evidence>
<dbReference type="InterPro" id="IPR042185">
    <property type="entry name" value="Serpin_sf_2"/>
</dbReference>
<dbReference type="STRING" id="407821.A0A087UGH1"/>
<dbReference type="PANTHER" id="PTHR11461:SF211">
    <property type="entry name" value="GH10112P-RELATED"/>
    <property type="match status" value="1"/>
</dbReference>
<dbReference type="SMART" id="SM00093">
    <property type="entry name" value="SERPIN"/>
    <property type="match status" value="1"/>
</dbReference>
<keyword evidence="6" id="KW-0722">Serine protease inhibitor</keyword>
<feature type="chain" id="PRO_5001830479" evidence="9">
    <location>
        <begin position="18"/>
        <end position="404"/>
    </location>
</feature>
<dbReference type="PANTHER" id="PTHR11461">
    <property type="entry name" value="SERINE PROTEASE INHIBITOR, SERPIN"/>
    <property type="match status" value="1"/>
</dbReference>
<dbReference type="Proteomes" id="UP000054359">
    <property type="component" value="Unassembled WGS sequence"/>
</dbReference>
<keyword evidence="12" id="KW-1185">Reference proteome</keyword>
<keyword evidence="4" id="KW-0646">Protease inhibitor</keyword>
<dbReference type="GO" id="GO:0004867">
    <property type="term" value="F:serine-type endopeptidase inhibitor activity"/>
    <property type="evidence" value="ECO:0007669"/>
    <property type="project" value="UniProtKB-KW"/>
</dbReference>
<dbReference type="EMBL" id="KK119706">
    <property type="protein sequence ID" value="KFM76460.1"/>
    <property type="molecule type" value="Genomic_DNA"/>
</dbReference>
<evidence type="ECO:0000256" key="6">
    <source>
        <dbReference type="ARBA" id="ARBA00022900"/>
    </source>
</evidence>
<dbReference type="InterPro" id="IPR036186">
    <property type="entry name" value="Serpin_sf"/>
</dbReference>
<dbReference type="Gene3D" id="3.30.497.10">
    <property type="entry name" value="Antithrombin, subunit I, domain 2"/>
    <property type="match status" value="1"/>
</dbReference>
<evidence type="ECO:0000256" key="2">
    <source>
        <dbReference type="ARBA" id="ARBA00009500"/>
    </source>
</evidence>